<dbReference type="PROSITE" id="PS51186">
    <property type="entry name" value="GNAT"/>
    <property type="match status" value="1"/>
</dbReference>
<name>A0A9W8SHW3_9HYPO</name>
<organism evidence="6 7">
    <name type="scientific">Fusarium torreyae</name>
    <dbReference type="NCBI Taxonomy" id="1237075"/>
    <lineage>
        <taxon>Eukaryota</taxon>
        <taxon>Fungi</taxon>
        <taxon>Dikarya</taxon>
        <taxon>Ascomycota</taxon>
        <taxon>Pezizomycotina</taxon>
        <taxon>Sordariomycetes</taxon>
        <taxon>Hypocreomycetidae</taxon>
        <taxon>Hypocreales</taxon>
        <taxon>Nectriaceae</taxon>
        <taxon>Fusarium</taxon>
    </lineage>
</organism>
<comment type="caution">
    <text evidence="6">The sequence shown here is derived from an EMBL/GenBank/DDBJ whole genome shotgun (WGS) entry which is preliminary data.</text>
</comment>
<dbReference type="InterPro" id="IPR051531">
    <property type="entry name" value="N-acetyltransferase"/>
</dbReference>
<evidence type="ECO:0000256" key="3">
    <source>
        <dbReference type="ARBA" id="ARBA00038502"/>
    </source>
</evidence>
<evidence type="ECO:0000259" key="5">
    <source>
        <dbReference type="PROSITE" id="PS51186"/>
    </source>
</evidence>
<evidence type="ECO:0000256" key="2">
    <source>
        <dbReference type="ARBA" id="ARBA00023315"/>
    </source>
</evidence>
<gene>
    <name evidence="6" type="ORF">NW762_000439</name>
</gene>
<keyword evidence="1" id="KW-0808">Transferase</keyword>
<proteinExistence type="inferred from homology"/>
<dbReference type="Pfam" id="PF13302">
    <property type="entry name" value="Acetyltransf_3"/>
    <property type="match status" value="1"/>
</dbReference>
<dbReference type="OrthoDB" id="630895at2759"/>
<evidence type="ECO:0000256" key="1">
    <source>
        <dbReference type="ARBA" id="ARBA00022679"/>
    </source>
</evidence>
<feature type="compositionally biased region" description="Low complexity" evidence="4">
    <location>
        <begin position="1"/>
        <end position="11"/>
    </location>
</feature>
<feature type="domain" description="N-acetyltransferase" evidence="5">
    <location>
        <begin position="106"/>
        <end position="203"/>
    </location>
</feature>
<dbReference type="Gene3D" id="3.40.630.30">
    <property type="match status" value="1"/>
</dbReference>
<dbReference type="GO" id="GO:0016747">
    <property type="term" value="F:acyltransferase activity, transferring groups other than amino-acyl groups"/>
    <property type="evidence" value="ECO:0007669"/>
    <property type="project" value="InterPro"/>
</dbReference>
<evidence type="ECO:0000256" key="4">
    <source>
        <dbReference type="SAM" id="MobiDB-lite"/>
    </source>
</evidence>
<evidence type="ECO:0000313" key="6">
    <source>
        <dbReference type="EMBL" id="KAJ4271733.1"/>
    </source>
</evidence>
<reference evidence="6" key="1">
    <citation type="submission" date="2022-09" db="EMBL/GenBank/DDBJ databases">
        <title>Fusarium specimens isolated from Avocado Roots.</title>
        <authorList>
            <person name="Stajich J."/>
            <person name="Roper C."/>
            <person name="Heimlech-Rivalta G."/>
        </authorList>
    </citation>
    <scope>NUCLEOTIDE SEQUENCE</scope>
    <source>
        <strain evidence="6">CF00136</strain>
    </source>
</reference>
<dbReference type="AlphaFoldDB" id="A0A9W8SHW3"/>
<dbReference type="PANTHER" id="PTHR43792">
    <property type="entry name" value="GNAT FAMILY, PUTATIVE (AFU_ORTHOLOGUE AFUA_3G00765)-RELATED-RELATED"/>
    <property type="match status" value="1"/>
</dbReference>
<comment type="similarity">
    <text evidence="3">Belongs to the acetyltransferase family. RimJ subfamily.</text>
</comment>
<dbReference type="SUPFAM" id="SSF55729">
    <property type="entry name" value="Acyl-CoA N-acyltransferases (Nat)"/>
    <property type="match status" value="1"/>
</dbReference>
<dbReference type="InterPro" id="IPR016181">
    <property type="entry name" value="Acyl_CoA_acyltransferase"/>
</dbReference>
<sequence length="210" mass="23200">MAGPTTTTLFSPSPPSEEPGTKLLETERLIIRRYVLSDAVAMAKAANNTAIAANMRAGFPSPYSLSDAESFLTNMACKGDGTSYPQHNGIFLKPNTPENPSSEAVLIGACGIMIKGDVYYRTWELGYWLAQPAWGKGYATEAMRAFVRWCFETWPDLNRIEASAKGKNVASQKVLSKVGFVKEGNRREAMEKWGEIYDEVQFGLLRSDLQ</sequence>
<dbReference type="Proteomes" id="UP001152049">
    <property type="component" value="Unassembled WGS sequence"/>
</dbReference>
<dbReference type="InterPro" id="IPR000182">
    <property type="entry name" value="GNAT_dom"/>
</dbReference>
<dbReference type="PANTHER" id="PTHR43792:SF8">
    <property type="entry name" value="[RIBOSOMAL PROTEIN US5]-ALANINE N-ACETYLTRANSFERASE"/>
    <property type="match status" value="1"/>
</dbReference>
<feature type="region of interest" description="Disordered" evidence="4">
    <location>
        <begin position="1"/>
        <end position="22"/>
    </location>
</feature>
<protein>
    <recommendedName>
        <fullName evidence="5">N-acetyltransferase domain-containing protein</fullName>
    </recommendedName>
</protein>
<keyword evidence="2" id="KW-0012">Acyltransferase</keyword>
<keyword evidence="7" id="KW-1185">Reference proteome</keyword>
<evidence type="ECO:0000313" key="7">
    <source>
        <dbReference type="Proteomes" id="UP001152049"/>
    </source>
</evidence>
<accession>A0A9W8SHW3</accession>
<dbReference type="EMBL" id="JAOQAZ010000001">
    <property type="protein sequence ID" value="KAJ4271733.1"/>
    <property type="molecule type" value="Genomic_DNA"/>
</dbReference>